<name>A0ABU2C8Q4_9BURK</name>
<keyword evidence="2" id="KW-0805">Transcription regulation</keyword>
<dbReference type="InterPro" id="IPR036390">
    <property type="entry name" value="WH_DNA-bd_sf"/>
</dbReference>
<dbReference type="InterPro" id="IPR036388">
    <property type="entry name" value="WH-like_DNA-bd_sf"/>
</dbReference>
<dbReference type="InterPro" id="IPR000847">
    <property type="entry name" value="LysR_HTH_N"/>
</dbReference>
<evidence type="ECO:0000313" key="7">
    <source>
        <dbReference type="Proteomes" id="UP001180487"/>
    </source>
</evidence>
<comment type="caution">
    <text evidence="6">The sequence shown here is derived from an EMBL/GenBank/DDBJ whole genome shotgun (WGS) entry which is preliminary data.</text>
</comment>
<reference evidence="6 7" key="1">
    <citation type="submission" date="2023-07" db="EMBL/GenBank/DDBJ databases">
        <title>Sorghum-associated microbial communities from plants grown in Nebraska, USA.</title>
        <authorList>
            <person name="Schachtman D."/>
        </authorList>
    </citation>
    <scope>NUCLEOTIDE SEQUENCE [LARGE SCALE GENOMIC DNA]</scope>
    <source>
        <strain evidence="6 7">BE313</strain>
    </source>
</reference>
<evidence type="ECO:0000256" key="2">
    <source>
        <dbReference type="ARBA" id="ARBA00023015"/>
    </source>
</evidence>
<dbReference type="Pfam" id="PF03466">
    <property type="entry name" value="LysR_substrate"/>
    <property type="match status" value="1"/>
</dbReference>
<proteinExistence type="inferred from homology"/>
<feature type="domain" description="HTH lysR-type" evidence="5">
    <location>
        <begin position="4"/>
        <end position="61"/>
    </location>
</feature>
<evidence type="ECO:0000256" key="4">
    <source>
        <dbReference type="ARBA" id="ARBA00023163"/>
    </source>
</evidence>
<dbReference type="PANTHER" id="PTHR30537">
    <property type="entry name" value="HTH-TYPE TRANSCRIPTIONAL REGULATOR"/>
    <property type="match status" value="1"/>
</dbReference>
<dbReference type="PROSITE" id="PS50931">
    <property type="entry name" value="HTH_LYSR"/>
    <property type="match status" value="1"/>
</dbReference>
<keyword evidence="4" id="KW-0804">Transcription</keyword>
<evidence type="ECO:0000259" key="5">
    <source>
        <dbReference type="PROSITE" id="PS50931"/>
    </source>
</evidence>
<accession>A0ABU2C8Q4</accession>
<sequence>MARIPLQTLPTFVAVAALGNLRAAGEQLHLTHSAISQQIRLLEQQLGYAVFDRPGRRVVLNAAGAALLRAVEPALAQIDEGARAGALAVRGAQQHLRITVSPSFAQHWLMPRMAAWRALQPGISVELHTSQTAVDLGREGFHAAVRQGKGPWRGLEGECLIDSQQVVLACPAIAQRLAGSDPASWLQESLLGTSECWEAWFALAGHRVRIQPIAVFNDMGLMLQATEQGLGIALGRELVAADALRAGRLVQLSPLALGTEAYDAYWLVHPPEHRDWPPLQTFKAWLQAELQQASAQLQQFRQTGRSD</sequence>
<dbReference type="Gene3D" id="1.10.10.10">
    <property type="entry name" value="Winged helix-like DNA-binding domain superfamily/Winged helix DNA-binding domain"/>
    <property type="match status" value="1"/>
</dbReference>
<dbReference type="CDD" id="cd08432">
    <property type="entry name" value="PBP2_GcdR_TrpI_HvrB_AmpR_like"/>
    <property type="match status" value="1"/>
</dbReference>
<dbReference type="EMBL" id="JAVDXT010000002">
    <property type="protein sequence ID" value="MDR7377721.1"/>
    <property type="molecule type" value="Genomic_DNA"/>
</dbReference>
<protein>
    <submittedName>
        <fullName evidence="6">LysR family glycine cleavage system transcriptional activator</fullName>
    </submittedName>
</protein>
<gene>
    <name evidence="6" type="ORF">J2X19_002400</name>
</gene>
<dbReference type="PRINTS" id="PR00039">
    <property type="entry name" value="HTHLYSR"/>
</dbReference>
<dbReference type="Proteomes" id="UP001180487">
    <property type="component" value="Unassembled WGS sequence"/>
</dbReference>
<dbReference type="Gene3D" id="3.40.190.10">
    <property type="entry name" value="Periplasmic binding protein-like II"/>
    <property type="match status" value="2"/>
</dbReference>
<keyword evidence="7" id="KW-1185">Reference proteome</keyword>
<evidence type="ECO:0000313" key="6">
    <source>
        <dbReference type="EMBL" id="MDR7377721.1"/>
    </source>
</evidence>
<dbReference type="SUPFAM" id="SSF46785">
    <property type="entry name" value="Winged helix' DNA-binding domain"/>
    <property type="match status" value="1"/>
</dbReference>
<evidence type="ECO:0000256" key="1">
    <source>
        <dbReference type="ARBA" id="ARBA00009437"/>
    </source>
</evidence>
<dbReference type="InterPro" id="IPR058163">
    <property type="entry name" value="LysR-type_TF_proteobact-type"/>
</dbReference>
<evidence type="ECO:0000256" key="3">
    <source>
        <dbReference type="ARBA" id="ARBA00023125"/>
    </source>
</evidence>
<dbReference type="SUPFAM" id="SSF53850">
    <property type="entry name" value="Periplasmic binding protein-like II"/>
    <property type="match status" value="1"/>
</dbReference>
<organism evidence="6 7">
    <name type="scientific">Rhodoferax ferrireducens</name>
    <dbReference type="NCBI Taxonomy" id="192843"/>
    <lineage>
        <taxon>Bacteria</taxon>
        <taxon>Pseudomonadati</taxon>
        <taxon>Pseudomonadota</taxon>
        <taxon>Betaproteobacteria</taxon>
        <taxon>Burkholderiales</taxon>
        <taxon>Comamonadaceae</taxon>
        <taxon>Rhodoferax</taxon>
    </lineage>
</organism>
<dbReference type="Pfam" id="PF00126">
    <property type="entry name" value="HTH_1"/>
    <property type="match status" value="1"/>
</dbReference>
<dbReference type="PANTHER" id="PTHR30537:SF79">
    <property type="entry name" value="TRANSCRIPTIONAL REGULATOR-RELATED"/>
    <property type="match status" value="1"/>
</dbReference>
<dbReference type="InterPro" id="IPR005119">
    <property type="entry name" value="LysR_subst-bd"/>
</dbReference>
<keyword evidence="3" id="KW-0238">DNA-binding</keyword>
<comment type="similarity">
    <text evidence="1">Belongs to the LysR transcriptional regulatory family.</text>
</comment>